<evidence type="ECO:0000313" key="7">
    <source>
        <dbReference type="Proteomes" id="UP000466442"/>
    </source>
</evidence>
<comment type="function">
    <text evidence="4">Secretory protein that plays a role in various cellular processes. Acts as a chemorepellent acting on gonadotropin-releasing hormone (GnRH) expressing neurons regulating their migration to the hypothalamus. Also promotes neuron migration, growth and survival as well as neurite outgrowth and is involved in the development of the olfactory system. May also act through the regulation of growth factors activity and downstream signaling. Also regulates extracellular matrix assembly and cell adhesiveness. Promotes endothelial cell survival, vessel formation and plays an important role in the process of revascularization through NOS3-dependent mechanisms.</text>
</comment>
<comment type="subcellular location">
    <subcellularLocation>
        <location evidence="1">Secreted</location>
    </subcellularLocation>
</comment>
<dbReference type="InterPro" id="IPR019326">
    <property type="entry name" value="NDNF"/>
</dbReference>
<dbReference type="SUPFAM" id="SSF49265">
    <property type="entry name" value="Fibronectin type III"/>
    <property type="match status" value="1"/>
</dbReference>
<dbReference type="GO" id="GO:0005576">
    <property type="term" value="C:extracellular region"/>
    <property type="evidence" value="ECO:0007669"/>
    <property type="project" value="UniProtKB-SubCell"/>
</dbReference>
<feature type="domain" description="Fibronectin type-III" evidence="5">
    <location>
        <begin position="165"/>
        <end position="271"/>
    </location>
</feature>
<proteinExistence type="predicted"/>
<dbReference type="SMART" id="SM00060">
    <property type="entry name" value="FN3"/>
    <property type="match status" value="1"/>
</dbReference>
<dbReference type="InterPro" id="IPR003961">
    <property type="entry name" value="FN3_dom"/>
</dbReference>
<dbReference type="PANTHER" id="PTHR14619:SF3">
    <property type="entry name" value="PROTEIN NDNF"/>
    <property type="match status" value="1"/>
</dbReference>
<dbReference type="Proteomes" id="UP000466442">
    <property type="component" value="Unassembled WGS sequence"/>
</dbReference>
<dbReference type="InterPro" id="IPR036116">
    <property type="entry name" value="FN3_sf"/>
</dbReference>
<evidence type="ECO:0000256" key="1">
    <source>
        <dbReference type="ARBA" id="ARBA00004613"/>
    </source>
</evidence>
<comment type="caution">
    <text evidence="6">The sequence shown here is derived from an EMBL/GenBank/DDBJ whole genome shotgun (WGS) entry which is preliminary data.</text>
</comment>
<evidence type="ECO:0000256" key="2">
    <source>
        <dbReference type="ARBA" id="ARBA00022525"/>
    </source>
</evidence>
<keyword evidence="2" id="KW-0964">Secreted</keyword>
<evidence type="ECO:0000313" key="6">
    <source>
        <dbReference type="EMBL" id="KAF6208559.1"/>
    </source>
</evidence>
<dbReference type="OrthoDB" id="9872501at2759"/>
<dbReference type="AlphaFoldDB" id="A0A6A4JPZ2"/>
<dbReference type="Gene3D" id="2.60.40.10">
    <property type="entry name" value="Immunoglobulins"/>
    <property type="match status" value="1"/>
</dbReference>
<evidence type="ECO:0000256" key="3">
    <source>
        <dbReference type="ARBA" id="ARBA00022737"/>
    </source>
</evidence>
<keyword evidence="7" id="KW-1185">Reference proteome</keyword>
<dbReference type="EMBL" id="WIXP02000007">
    <property type="protein sequence ID" value="KAF6208559.1"/>
    <property type="molecule type" value="Genomic_DNA"/>
</dbReference>
<dbReference type="Pfam" id="PF10179">
    <property type="entry name" value="NDNF"/>
    <property type="match status" value="1"/>
</dbReference>
<keyword evidence="3" id="KW-0677">Repeat</keyword>
<evidence type="ECO:0000259" key="5">
    <source>
        <dbReference type="SMART" id="SM00060"/>
    </source>
</evidence>
<reference evidence="6" key="1">
    <citation type="journal article" date="2021" name="Mol. Ecol. Resour.">
        <title>Apolygus lucorum genome provides insights into omnivorousness and mesophyll feeding.</title>
        <authorList>
            <person name="Liu Y."/>
            <person name="Liu H."/>
            <person name="Wang H."/>
            <person name="Huang T."/>
            <person name="Liu B."/>
            <person name="Yang B."/>
            <person name="Yin L."/>
            <person name="Li B."/>
            <person name="Zhang Y."/>
            <person name="Zhang S."/>
            <person name="Jiang F."/>
            <person name="Zhang X."/>
            <person name="Ren Y."/>
            <person name="Wang B."/>
            <person name="Wang S."/>
            <person name="Lu Y."/>
            <person name="Wu K."/>
            <person name="Fan W."/>
            <person name="Wang G."/>
        </authorList>
    </citation>
    <scope>NUCLEOTIDE SEQUENCE</scope>
    <source>
        <strain evidence="6">12Hb</strain>
    </source>
</reference>
<sequence>MLQMQINLSLVLLAVASCSGQSAIVNQLFEGNVAVASNDPESLQKRLEMIEKMKFLKEEETQTHYIVKGEPKMFVYLLQWNVEYLTITVTPCSVPIAWSVKNQTKNGDKVNMNLSNLTLDSFSMSTHIYEERNATQSFYQVVVDVGVSGSVQIFVSISPVPASQLRPTTNITVTSRRHKGQLSVRWPPSSVSPHAVSYWLVLTPSTPTISLCTAKMMAGLEADSHMTEEVTKGNLSIENLGSRTSSIIKGLKPDHNYTVEVFVVNNLTGLSYRYGTVSARYMRTRPLPLRDGRQTDANLRKMDGRATFRFKVPKATPVGGRLEWYVAVCGTGTVVDAEVRHKRRPIIERREIVGYSIITLYNPVPSATYILRINSTEPEMLARITQVQVLATTKGLHEPVLPKQTSVHEHKTARGCRSVQLVWFPSSPSPTSNGTNFLTYCITTREVAKSEMFTPTPDQCAHSLALKNHDYTTNLCFRRTVNKKIITKEVAHLKPWKFYDIQFARNSIAIARKMTSSRAHSTSW</sequence>
<evidence type="ECO:0000256" key="4">
    <source>
        <dbReference type="ARBA" id="ARBA00046135"/>
    </source>
</evidence>
<dbReference type="PANTHER" id="PTHR14619">
    <property type="entry name" value="NEURON-DERIVED NEUROTROPHIC FACTOR"/>
    <property type="match status" value="1"/>
</dbReference>
<dbReference type="InterPro" id="IPR013783">
    <property type="entry name" value="Ig-like_fold"/>
</dbReference>
<name>A0A6A4JPZ2_APOLU</name>
<accession>A0A6A4JPZ2</accession>
<organism evidence="6 7">
    <name type="scientific">Apolygus lucorum</name>
    <name type="common">Small green plant bug</name>
    <name type="synonym">Lygocoris lucorum</name>
    <dbReference type="NCBI Taxonomy" id="248454"/>
    <lineage>
        <taxon>Eukaryota</taxon>
        <taxon>Metazoa</taxon>
        <taxon>Ecdysozoa</taxon>
        <taxon>Arthropoda</taxon>
        <taxon>Hexapoda</taxon>
        <taxon>Insecta</taxon>
        <taxon>Pterygota</taxon>
        <taxon>Neoptera</taxon>
        <taxon>Paraneoptera</taxon>
        <taxon>Hemiptera</taxon>
        <taxon>Heteroptera</taxon>
        <taxon>Panheteroptera</taxon>
        <taxon>Cimicomorpha</taxon>
        <taxon>Miridae</taxon>
        <taxon>Mirini</taxon>
        <taxon>Apolygus</taxon>
    </lineage>
</organism>
<dbReference type="InterPro" id="IPR055271">
    <property type="entry name" value="NDNF_Fn(III)_1"/>
</dbReference>
<gene>
    <name evidence="6" type="ORF">GE061_017017</name>
</gene>
<protein>
    <recommendedName>
        <fullName evidence="5">Fibronectin type-III domain-containing protein</fullName>
    </recommendedName>
</protein>